<keyword evidence="1" id="KW-0347">Helicase</keyword>
<dbReference type="GO" id="GO:0043139">
    <property type="term" value="F:5'-3' DNA helicase activity"/>
    <property type="evidence" value="ECO:0007669"/>
    <property type="project" value="UniProtKB-EC"/>
</dbReference>
<dbReference type="PANTHER" id="PTHR10492">
    <property type="match status" value="1"/>
</dbReference>
<evidence type="ECO:0000313" key="4">
    <source>
        <dbReference type="Proteomes" id="UP000257109"/>
    </source>
</evidence>
<evidence type="ECO:0000256" key="1">
    <source>
        <dbReference type="RuleBase" id="RU363044"/>
    </source>
</evidence>
<dbReference type="GO" id="GO:0016787">
    <property type="term" value="F:hydrolase activity"/>
    <property type="evidence" value="ECO:0007669"/>
    <property type="project" value="UniProtKB-KW"/>
</dbReference>
<feature type="domain" description="DNA helicase Pif1-like DEAD-box helicase" evidence="2">
    <location>
        <begin position="10"/>
        <end position="63"/>
    </location>
</feature>
<dbReference type="GO" id="GO:0006310">
    <property type="term" value="P:DNA recombination"/>
    <property type="evidence" value="ECO:0007669"/>
    <property type="project" value="UniProtKB-KW"/>
</dbReference>
<dbReference type="GO" id="GO:0005524">
    <property type="term" value="F:ATP binding"/>
    <property type="evidence" value="ECO:0007669"/>
    <property type="project" value="UniProtKB-KW"/>
</dbReference>
<keyword evidence="1" id="KW-0233">DNA recombination</keyword>
<dbReference type="InterPro" id="IPR027417">
    <property type="entry name" value="P-loop_NTPase"/>
</dbReference>
<comment type="caution">
    <text evidence="3">The sequence shown here is derived from an EMBL/GenBank/DDBJ whole genome shotgun (WGS) entry which is preliminary data.</text>
</comment>
<feature type="non-terminal residue" evidence="3">
    <location>
        <position position="1"/>
    </location>
</feature>
<dbReference type="PANTHER" id="PTHR10492:SF78">
    <property type="entry name" value="ATP-DEPENDENT DNA HELICASE"/>
    <property type="match status" value="1"/>
</dbReference>
<keyword evidence="1" id="KW-0547">Nucleotide-binding</keyword>
<comment type="catalytic activity">
    <reaction evidence="1">
        <text>ATP + H2O = ADP + phosphate + H(+)</text>
        <dbReference type="Rhea" id="RHEA:13065"/>
        <dbReference type="ChEBI" id="CHEBI:15377"/>
        <dbReference type="ChEBI" id="CHEBI:15378"/>
        <dbReference type="ChEBI" id="CHEBI:30616"/>
        <dbReference type="ChEBI" id="CHEBI:43474"/>
        <dbReference type="ChEBI" id="CHEBI:456216"/>
        <dbReference type="EC" id="5.6.2.3"/>
    </reaction>
</comment>
<sequence>MSPDTNVFSSFEGKIVGFGEGFRQILLVISRSHFDIIHAIINASYLWDYCRVLTHKKIYVYNMMLLGETRANLVEQYKNEEFLLSRAILASIIKIVDQINKYVLSLITIKISYRPNYKIQLKVKNIIILRILDQYKRLCNETKLIVTRIANHFIEAKIMSKKNIGSLIYILHMFTSPFLLPWPFKLIRRQFPIIISYVMTINKFQGQLLASVRLYLHRPMFSHGKLYVAFSRIQSKYGSKILIHDKKGKALNTTTNLVFKEIFQNF</sequence>
<dbReference type="GO" id="GO:0000723">
    <property type="term" value="P:telomere maintenance"/>
    <property type="evidence" value="ECO:0007669"/>
    <property type="project" value="InterPro"/>
</dbReference>
<dbReference type="InterPro" id="IPR010285">
    <property type="entry name" value="DNA_helicase_pif1-like_DEAD"/>
</dbReference>
<keyword evidence="4" id="KW-1185">Reference proteome</keyword>
<evidence type="ECO:0000259" key="2">
    <source>
        <dbReference type="Pfam" id="PF05970"/>
    </source>
</evidence>
<dbReference type="OrthoDB" id="1934841at2759"/>
<name>A0A371E739_MUCPR</name>
<proteinExistence type="inferred from homology"/>
<dbReference type="SUPFAM" id="SSF52540">
    <property type="entry name" value="P-loop containing nucleoside triphosphate hydrolases"/>
    <property type="match status" value="1"/>
</dbReference>
<organism evidence="3 4">
    <name type="scientific">Mucuna pruriens</name>
    <name type="common">Velvet bean</name>
    <name type="synonym">Dolichos pruriens</name>
    <dbReference type="NCBI Taxonomy" id="157652"/>
    <lineage>
        <taxon>Eukaryota</taxon>
        <taxon>Viridiplantae</taxon>
        <taxon>Streptophyta</taxon>
        <taxon>Embryophyta</taxon>
        <taxon>Tracheophyta</taxon>
        <taxon>Spermatophyta</taxon>
        <taxon>Magnoliopsida</taxon>
        <taxon>eudicotyledons</taxon>
        <taxon>Gunneridae</taxon>
        <taxon>Pentapetalae</taxon>
        <taxon>rosids</taxon>
        <taxon>fabids</taxon>
        <taxon>Fabales</taxon>
        <taxon>Fabaceae</taxon>
        <taxon>Papilionoideae</taxon>
        <taxon>50 kb inversion clade</taxon>
        <taxon>NPAAA clade</taxon>
        <taxon>indigoferoid/millettioid clade</taxon>
        <taxon>Phaseoleae</taxon>
        <taxon>Mucuna</taxon>
    </lineage>
</organism>
<dbReference type="Pfam" id="PF05970">
    <property type="entry name" value="PIF1"/>
    <property type="match status" value="1"/>
</dbReference>
<comment type="cofactor">
    <cofactor evidence="1">
        <name>Mg(2+)</name>
        <dbReference type="ChEBI" id="CHEBI:18420"/>
    </cofactor>
</comment>
<accession>A0A371E739</accession>
<keyword evidence="1" id="KW-0234">DNA repair</keyword>
<dbReference type="GO" id="GO:0006281">
    <property type="term" value="P:DNA repair"/>
    <property type="evidence" value="ECO:0007669"/>
    <property type="project" value="UniProtKB-KW"/>
</dbReference>
<dbReference type="EC" id="5.6.2.3" evidence="1"/>
<dbReference type="STRING" id="157652.A0A371E739"/>
<keyword evidence="1" id="KW-0067">ATP-binding</keyword>
<evidence type="ECO:0000313" key="3">
    <source>
        <dbReference type="EMBL" id="RDX61854.1"/>
    </source>
</evidence>
<gene>
    <name evidence="3" type="ORF">CR513_59879</name>
</gene>
<dbReference type="Proteomes" id="UP000257109">
    <property type="component" value="Unassembled WGS sequence"/>
</dbReference>
<reference evidence="3" key="1">
    <citation type="submission" date="2018-05" db="EMBL/GenBank/DDBJ databases">
        <title>Draft genome of Mucuna pruriens seed.</title>
        <authorList>
            <person name="Nnadi N.E."/>
            <person name="Vos R."/>
            <person name="Hasami M.H."/>
            <person name="Devisetty U.K."/>
            <person name="Aguiy J.C."/>
        </authorList>
    </citation>
    <scope>NUCLEOTIDE SEQUENCE [LARGE SCALE GENOMIC DNA]</scope>
    <source>
        <strain evidence="3">JCA_2017</strain>
    </source>
</reference>
<protein>
    <recommendedName>
        <fullName evidence="1">ATP-dependent DNA helicase</fullName>
        <ecNumber evidence="1">5.6.2.3</ecNumber>
    </recommendedName>
</protein>
<dbReference type="EMBL" id="QJKJ01015860">
    <property type="protein sequence ID" value="RDX61854.1"/>
    <property type="molecule type" value="Genomic_DNA"/>
</dbReference>
<keyword evidence="1" id="KW-0378">Hydrolase</keyword>
<keyword evidence="1" id="KW-0227">DNA damage</keyword>
<dbReference type="AlphaFoldDB" id="A0A371E739"/>
<comment type="similarity">
    <text evidence="1">Belongs to the helicase family.</text>
</comment>